<sequence length="67" mass="7749">MINRCPLSRKSTLGPIHLSIYLSLIYLSLCKCISSLIYVCMSAYSDRRDWANRSRDTRTSLHMRGHS</sequence>
<keyword evidence="3" id="KW-1185">Reference proteome</keyword>
<organism evidence="2 3">
    <name type="scientific">Cystoisospora suis</name>
    <dbReference type="NCBI Taxonomy" id="483139"/>
    <lineage>
        <taxon>Eukaryota</taxon>
        <taxon>Sar</taxon>
        <taxon>Alveolata</taxon>
        <taxon>Apicomplexa</taxon>
        <taxon>Conoidasida</taxon>
        <taxon>Coccidia</taxon>
        <taxon>Eucoccidiorida</taxon>
        <taxon>Eimeriorina</taxon>
        <taxon>Sarcocystidae</taxon>
        <taxon>Cystoisospora</taxon>
    </lineage>
</organism>
<evidence type="ECO:0008006" key="4">
    <source>
        <dbReference type="Google" id="ProtNLM"/>
    </source>
</evidence>
<evidence type="ECO:0000256" key="1">
    <source>
        <dbReference type="SAM" id="Phobius"/>
    </source>
</evidence>
<reference evidence="2 3" key="1">
    <citation type="journal article" date="2017" name="Int. J. Parasitol.">
        <title>The genome of the protozoan parasite Cystoisospora suis and a reverse vaccinology approach to identify vaccine candidates.</title>
        <authorList>
            <person name="Palmieri N."/>
            <person name="Shrestha A."/>
            <person name="Ruttkowski B."/>
            <person name="Beck T."/>
            <person name="Vogl C."/>
            <person name="Tomley F."/>
            <person name="Blake D.P."/>
            <person name="Joachim A."/>
        </authorList>
    </citation>
    <scope>NUCLEOTIDE SEQUENCE [LARGE SCALE GENOMIC DNA]</scope>
    <source>
        <strain evidence="2 3">Wien I</strain>
    </source>
</reference>
<dbReference type="GeneID" id="94433914"/>
<evidence type="ECO:0000313" key="2">
    <source>
        <dbReference type="EMBL" id="PHJ15593.1"/>
    </source>
</evidence>
<evidence type="ECO:0000313" key="3">
    <source>
        <dbReference type="Proteomes" id="UP000221165"/>
    </source>
</evidence>
<dbReference type="Proteomes" id="UP000221165">
    <property type="component" value="Unassembled WGS sequence"/>
</dbReference>
<dbReference type="EMBL" id="MIGC01007831">
    <property type="protein sequence ID" value="PHJ15593.1"/>
    <property type="molecule type" value="Genomic_DNA"/>
</dbReference>
<keyword evidence="1" id="KW-1133">Transmembrane helix</keyword>
<proteinExistence type="predicted"/>
<dbReference type="VEuPathDB" id="ToxoDB:CSUI_010600"/>
<dbReference type="RefSeq" id="XP_067917325.1">
    <property type="nucleotide sequence ID" value="XM_068070703.1"/>
</dbReference>
<keyword evidence="1" id="KW-0472">Membrane</keyword>
<accession>A0A2C6KGS6</accession>
<gene>
    <name evidence="2" type="ORF">CSUI_010600</name>
</gene>
<dbReference type="AlphaFoldDB" id="A0A2C6KGS6"/>
<feature type="transmembrane region" description="Helical" evidence="1">
    <location>
        <begin position="20"/>
        <end position="44"/>
    </location>
</feature>
<name>A0A2C6KGS6_9APIC</name>
<protein>
    <recommendedName>
        <fullName evidence="4">Transmembrane protein</fullName>
    </recommendedName>
</protein>
<keyword evidence="1" id="KW-0812">Transmembrane</keyword>
<comment type="caution">
    <text evidence="2">The sequence shown here is derived from an EMBL/GenBank/DDBJ whole genome shotgun (WGS) entry which is preliminary data.</text>
</comment>